<evidence type="ECO:0000256" key="8">
    <source>
        <dbReference type="ARBA" id="ARBA00039055"/>
    </source>
</evidence>
<evidence type="ECO:0000256" key="11">
    <source>
        <dbReference type="ARBA" id="ARBA00042087"/>
    </source>
</evidence>
<dbReference type="InterPro" id="IPR024732">
    <property type="entry name" value="NAGLU_C"/>
</dbReference>
<evidence type="ECO:0000256" key="1">
    <source>
        <dbReference type="ARBA" id="ARBA00004935"/>
    </source>
</evidence>
<feature type="domain" description="Alpha-N-acetylglucosaminidase C-terminal" evidence="18">
    <location>
        <begin position="1279"/>
        <end position="1580"/>
    </location>
</feature>
<dbReference type="Gene3D" id="3.20.20.80">
    <property type="entry name" value="Glycosidases"/>
    <property type="match status" value="1"/>
</dbReference>
<dbReference type="InterPro" id="IPR007781">
    <property type="entry name" value="NAGLU"/>
</dbReference>
<evidence type="ECO:0000256" key="4">
    <source>
        <dbReference type="ARBA" id="ARBA00023002"/>
    </source>
</evidence>
<comment type="catalytic activity">
    <reaction evidence="13">
        <text>(2S)-flavan-4-ol + NADP(+) = (2S)-flavanone + NADPH + H(+)</text>
        <dbReference type="Rhea" id="RHEA:11228"/>
        <dbReference type="ChEBI" id="CHEBI:15378"/>
        <dbReference type="ChEBI" id="CHEBI:15605"/>
        <dbReference type="ChEBI" id="CHEBI:15606"/>
        <dbReference type="ChEBI" id="CHEBI:57783"/>
        <dbReference type="ChEBI" id="CHEBI:58349"/>
        <dbReference type="EC" id="1.1.1.234"/>
    </reaction>
</comment>
<feature type="domain" description="Alpha-N-acetylglucosaminidase tim-barrel" evidence="16">
    <location>
        <begin position="1066"/>
        <end position="1161"/>
    </location>
</feature>
<evidence type="ECO:0000256" key="9">
    <source>
        <dbReference type="ARBA" id="ARBA00039057"/>
    </source>
</evidence>
<evidence type="ECO:0000313" key="19">
    <source>
        <dbReference type="EMBL" id="KAL0429229.1"/>
    </source>
</evidence>
<dbReference type="InterPro" id="IPR036291">
    <property type="entry name" value="NAD(P)-bd_dom_sf"/>
</dbReference>
<dbReference type="GO" id="GO:0047890">
    <property type="term" value="F:flavanone 4-reductase activity"/>
    <property type="evidence" value="ECO:0007669"/>
    <property type="project" value="UniProtKB-EC"/>
</dbReference>
<proteinExistence type="inferred from homology"/>
<dbReference type="InterPro" id="IPR024240">
    <property type="entry name" value="NAGLU_N"/>
</dbReference>
<evidence type="ECO:0000256" key="7">
    <source>
        <dbReference type="ARBA" id="ARBA00037100"/>
    </source>
</evidence>
<feature type="domain" description="Alpha-N-acetylglucosaminidase N-terminal" evidence="17">
    <location>
        <begin position="731"/>
        <end position="837"/>
    </location>
</feature>
<dbReference type="Pfam" id="PF01370">
    <property type="entry name" value="Epimerase"/>
    <property type="match status" value="3"/>
</dbReference>
<dbReference type="Pfam" id="PF12971">
    <property type="entry name" value="NAGLU_N"/>
    <property type="match status" value="1"/>
</dbReference>
<evidence type="ECO:0000259" key="17">
    <source>
        <dbReference type="Pfam" id="PF12971"/>
    </source>
</evidence>
<evidence type="ECO:0000256" key="6">
    <source>
        <dbReference type="ARBA" id="ARBA00023445"/>
    </source>
</evidence>
<keyword evidence="3" id="KW-0521">NADP</keyword>
<dbReference type="Pfam" id="PF12972">
    <property type="entry name" value="NAGLU_C"/>
    <property type="match status" value="1"/>
</dbReference>
<feature type="domain" description="Alpha-N-acetylglucosaminidase tim-barrel" evidence="16">
    <location>
        <begin position="920"/>
        <end position="1035"/>
    </location>
</feature>
<name>A0AAW2VHN8_SESRA</name>
<evidence type="ECO:0000256" key="13">
    <source>
        <dbReference type="ARBA" id="ARBA00048870"/>
    </source>
</evidence>
<feature type="domain" description="Alpha-N-acetylglucosaminidase tim-barrel" evidence="16">
    <location>
        <begin position="1211"/>
        <end position="1270"/>
    </location>
</feature>
<evidence type="ECO:0000256" key="2">
    <source>
        <dbReference type="ARBA" id="ARBA00022801"/>
    </source>
</evidence>
<reference evidence="19" key="1">
    <citation type="submission" date="2020-06" db="EMBL/GenBank/DDBJ databases">
        <authorList>
            <person name="Li T."/>
            <person name="Hu X."/>
            <person name="Zhang T."/>
            <person name="Song X."/>
            <person name="Zhang H."/>
            <person name="Dai N."/>
            <person name="Sheng W."/>
            <person name="Hou X."/>
            <person name="Wei L."/>
        </authorList>
    </citation>
    <scope>NUCLEOTIDE SEQUENCE</scope>
    <source>
        <strain evidence="19">G02</strain>
        <tissue evidence="19">Leaf</tissue>
    </source>
</reference>
<evidence type="ECO:0000256" key="14">
    <source>
        <dbReference type="ARBA" id="ARBA00049132"/>
    </source>
</evidence>
<dbReference type="EMBL" id="JACGWJ010000003">
    <property type="protein sequence ID" value="KAL0429229.1"/>
    <property type="molecule type" value="Genomic_DNA"/>
</dbReference>
<comment type="function">
    <text evidence="7">Bifunctional enzyme involved in flavonoid metabolism.</text>
</comment>
<evidence type="ECO:0000259" key="16">
    <source>
        <dbReference type="Pfam" id="PF05089"/>
    </source>
</evidence>
<evidence type="ECO:0000259" key="15">
    <source>
        <dbReference type="Pfam" id="PF01370"/>
    </source>
</evidence>
<dbReference type="GO" id="GO:0009813">
    <property type="term" value="P:flavonoid biosynthetic process"/>
    <property type="evidence" value="ECO:0007669"/>
    <property type="project" value="UniProtKB-KW"/>
</dbReference>
<feature type="domain" description="NAD-dependent epimerase/dehydratase" evidence="15">
    <location>
        <begin position="376"/>
        <end position="605"/>
    </location>
</feature>
<dbReference type="SUPFAM" id="SSF51735">
    <property type="entry name" value="NAD(P)-binding Rossmann-fold domains"/>
    <property type="match status" value="3"/>
</dbReference>
<dbReference type="Gene3D" id="3.40.50.720">
    <property type="entry name" value="NAD(P)-binding Rossmann-like Domain"/>
    <property type="match status" value="3"/>
</dbReference>
<dbReference type="GO" id="GO:0045552">
    <property type="term" value="F:dihydroflavanol 4-reductase activity"/>
    <property type="evidence" value="ECO:0007669"/>
    <property type="project" value="UniProtKB-EC"/>
</dbReference>
<protein>
    <recommendedName>
        <fullName evidence="10">Dihydroflavonol 4-reductase</fullName>
        <ecNumber evidence="9">1.1.1.219</ecNumber>
        <ecNumber evidence="8">1.1.1.234</ecNumber>
    </recommendedName>
    <alternativeName>
        <fullName evidence="12">Dihydrokaempferol 4-reductase</fullName>
    </alternativeName>
    <alternativeName>
        <fullName evidence="11">Flavanone 4-reductase</fullName>
    </alternativeName>
</protein>
<dbReference type="CDD" id="cd08958">
    <property type="entry name" value="FR_SDR_e"/>
    <property type="match status" value="2"/>
</dbReference>
<dbReference type="PANTHER" id="PTHR12872:SF1">
    <property type="entry name" value="ALPHA-N-ACETYLGLUCOSAMINIDASE"/>
    <property type="match status" value="1"/>
</dbReference>
<dbReference type="Pfam" id="PF05089">
    <property type="entry name" value="NAGLU"/>
    <property type="match status" value="3"/>
</dbReference>
<comment type="similarity">
    <text evidence="6">Belongs to the NAD(P)-dependent epimerase/dehydratase family. Dihydroflavonol-4-reductase subfamily.</text>
</comment>
<dbReference type="PANTHER" id="PTHR12872">
    <property type="entry name" value="ALPHA-N-ACETYLGLUCOSAMINIDASE"/>
    <property type="match status" value="1"/>
</dbReference>
<sequence length="1583" mass="178081">MGKVVCVTGASGYIASWLVKLLLHRGYTVKATVRNLSDPQKVAHLTALEGAGERLHLYEANLLEEGSFDSVVDGCEGVFHTASPVTFSVSDPQKDLIDPAVKGTINVLESCKKVSSIKRIVVTSSMTSVMVNYNRVTPDVIVDETWFSDKVFCQEKNKELIDPAVKGTINVLQSCKKVSSIKRIVVTSSMASVMLNYNPVTPDVIVDETWFSDKNFCEEKKQWYALSKTLAEKATWEFVEENGLDLVTLHPGYVIGPPLQPTLNLTSEAFLNLINGKELFADGIYRFVDVRDVALAHILALENPSASGRYCLVGRVTYSSEVRAILTESFPSLNLHLKSTENLAARPAYQVSKERAKSLGINYTPLEKMSGEGKVVCVTGASGYVASWLVKLLLERGYTVKGTLRNLNDPKQILHLKALKGADERLHLVQADLLEDGSFDSVVDGCEGVFHTASPVLFSTTDPQAELVEPAVQGTLNVLRSCSKVTSVRRVVVTASIASVTFNKKTKGPDVVVDETWFSDPQWYALSKTLAERAAWKFAEENGIDLVVINPGFMSGPMLQPTPNATSAIFLDLAKGKEVFPLYHFVDVRDVSYAHVMAFENPSASGRYCLVERVLRHSGIMQILNKLYPSLNIPVISGTENPTHEVSKKKAESLGINFDAYGEFETAKKRFPLTHILSMKSNENSKFFFITILLLLLSLCSSFSVRESEAIASLLNSLDAKKPSPSEQESAARGVLRRLLPTHLSSFGFKIITKDACGGNSCFQISNYKSSSKDSAEIMWVQTDILQSFFSRIKGTTAVDITSGLHWYLKYWCGAHVSWDKTGGTQLGSIPKPGSLPPVKYDGVTVQRPVPWNYYQNVVTSSFLVLTYRTKNEIYSSEKIPMFGGIGKDGKKRLIGWHFKELICLWHLLDRKPFGKKFLQWGGPLTQNWLNKQLILQKQILSRMMELGMTPVLPSFSGNVPAALKAIFPKANISRLGDWNTVDGDQRWCCTYLLDPSDPLFIEIGEAFMKQQIKEYGDVTDIYSCFYCGTLHEIDRRKMEYELEGIYNFTPCMIVLTANLRLVKGKCDTFNENSPPTSDPTYISSLGSAVYKAMSTVDKDAVWLMQGWLFYSDSVFWKPPQMKALLHSVPFGKMIVLDLFADVKPIWKTSSQFYDTPYIWHVTDTVCFIYLLLEKGYFVTLFLLFYLPSASGGLNSIHVFAYRSVTLCNRCMLHNFGGNIEMYGILDAVASGPIDARVSKNSTMIGVGMCMEGIEQNPIVYELMSEMAFRSDPLQLEEWLTTYSRRRYGKSVQQVEAAWKILHRTIYNCTDGIAISETLPMISNKLFLATSFTVLDQHGRSESIERHKLAGIQQQRRFFLHETSSTLPRPHLWYNNQDAVSALKLFLDAGDELAEIPTYRYDLVDLTRQSLSKLANEVYLNAIRAFRDKDPRALSFHSLKFLQLTKDIDTLLAADDNFLLGTWLESAKKLSLNAEEMKQYEWNARTQVTMWYDNTKYVQSKLHDYANKFWAGLLEAYYLPRAAMYFKRLLKSLAEKEEFKLEEWRKEWIAHSNKWQAGAELYPVTAQGNAVAIAKELYQKYLT</sequence>
<keyword evidence="4" id="KW-0560">Oxidoreductase</keyword>
<gene>
    <name evidence="19" type="ORF">Sradi_0548900</name>
</gene>
<accession>A0AAW2VHN8</accession>
<evidence type="ECO:0000259" key="18">
    <source>
        <dbReference type="Pfam" id="PF12972"/>
    </source>
</evidence>
<dbReference type="EC" id="1.1.1.234" evidence="8"/>
<evidence type="ECO:0000256" key="3">
    <source>
        <dbReference type="ARBA" id="ARBA00022857"/>
    </source>
</evidence>
<keyword evidence="2" id="KW-0378">Hydrolase</keyword>
<dbReference type="InterPro" id="IPR001509">
    <property type="entry name" value="Epimerase_deHydtase"/>
</dbReference>
<dbReference type="Gene3D" id="3.30.379.10">
    <property type="entry name" value="Chitobiase/beta-hexosaminidase domain 2-like"/>
    <property type="match status" value="1"/>
</dbReference>
<evidence type="ECO:0000256" key="10">
    <source>
        <dbReference type="ARBA" id="ARBA00039963"/>
    </source>
</evidence>
<comment type="caution">
    <text evidence="19">The sequence shown here is derived from an EMBL/GenBank/DDBJ whole genome shotgun (WGS) entry which is preliminary data.</text>
</comment>
<feature type="domain" description="NAD-dependent epimerase/dehydratase" evidence="15">
    <location>
        <begin position="137"/>
        <end position="307"/>
    </location>
</feature>
<dbReference type="InterPro" id="IPR029018">
    <property type="entry name" value="Hex-like_dom2"/>
</dbReference>
<dbReference type="GO" id="GO:0016787">
    <property type="term" value="F:hydrolase activity"/>
    <property type="evidence" value="ECO:0007669"/>
    <property type="project" value="UniProtKB-KW"/>
</dbReference>
<dbReference type="InterPro" id="IPR024733">
    <property type="entry name" value="NAGLU_tim-barrel"/>
</dbReference>
<dbReference type="Gene3D" id="1.20.120.670">
    <property type="entry name" value="N-acetyl-b-d-glucoasminidase"/>
    <property type="match status" value="1"/>
</dbReference>
<comment type="pathway">
    <text evidence="1">Pigment biosynthesis; anthocyanin biosynthesis.</text>
</comment>
<organism evidence="19">
    <name type="scientific">Sesamum radiatum</name>
    <name type="common">Black benniseed</name>
    <dbReference type="NCBI Taxonomy" id="300843"/>
    <lineage>
        <taxon>Eukaryota</taxon>
        <taxon>Viridiplantae</taxon>
        <taxon>Streptophyta</taxon>
        <taxon>Embryophyta</taxon>
        <taxon>Tracheophyta</taxon>
        <taxon>Spermatophyta</taxon>
        <taxon>Magnoliopsida</taxon>
        <taxon>eudicotyledons</taxon>
        <taxon>Gunneridae</taxon>
        <taxon>Pentapetalae</taxon>
        <taxon>asterids</taxon>
        <taxon>lamiids</taxon>
        <taxon>Lamiales</taxon>
        <taxon>Pedaliaceae</taxon>
        <taxon>Sesamum</taxon>
    </lineage>
</organism>
<dbReference type="EC" id="1.1.1.219" evidence="9"/>
<comment type="catalytic activity">
    <reaction evidence="14">
        <text>a (2R,3S,4S)-leucoanthocyanidin + NADP(+) = a (2R,3R)-dihydroflavonol + NADPH + H(+)</text>
        <dbReference type="Rhea" id="RHEA:54444"/>
        <dbReference type="ChEBI" id="CHEBI:15378"/>
        <dbReference type="ChEBI" id="CHEBI:57783"/>
        <dbReference type="ChEBI" id="CHEBI:58349"/>
        <dbReference type="ChEBI" id="CHEBI:138176"/>
        <dbReference type="ChEBI" id="CHEBI:138188"/>
        <dbReference type="EC" id="1.1.1.219"/>
    </reaction>
</comment>
<dbReference type="FunFam" id="3.40.50.720:FF:000085">
    <property type="entry name" value="Dihydroflavonol reductase"/>
    <property type="match status" value="3"/>
</dbReference>
<evidence type="ECO:0000256" key="5">
    <source>
        <dbReference type="ARBA" id="ARBA00023241"/>
    </source>
</evidence>
<feature type="domain" description="NAD-dependent epimerase/dehydratase" evidence="15">
    <location>
        <begin position="5"/>
        <end position="125"/>
    </location>
</feature>
<keyword evidence="5" id="KW-0284">Flavonoid biosynthesis</keyword>
<evidence type="ECO:0000256" key="12">
    <source>
        <dbReference type="ARBA" id="ARBA00042831"/>
    </source>
</evidence>
<reference evidence="19" key="2">
    <citation type="journal article" date="2024" name="Plant">
        <title>Genomic evolution and insights into agronomic trait innovations of Sesamum species.</title>
        <authorList>
            <person name="Miao H."/>
            <person name="Wang L."/>
            <person name="Qu L."/>
            <person name="Liu H."/>
            <person name="Sun Y."/>
            <person name="Le M."/>
            <person name="Wang Q."/>
            <person name="Wei S."/>
            <person name="Zheng Y."/>
            <person name="Lin W."/>
            <person name="Duan Y."/>
            <person name="Cao H."/>
            <person name="Xiong S."/>
            <person name="Wang X."/>
            <person name="Wei L."/>
            <person name="Li C."/>
            <person name="Ma Q."/>
            <person name="Ju M."/>
            <person name="Zhao R."/>
            <person name="Li G."/>
            <person name="Mu C."/>
            <person name="Tian Q."/>
            <person name="Mei H."/>
            <person name="Zhang T."/>
            <person name="Gao T."/>
            <person name="Zhang H."/>
        </authorList>
    </citation>
    <scope>NUCLEOTIDE SEQUENCE</scope>
    <source>
        <strain evidence="19">G02</strain>
    </source>
</reference>